<evidence type="ECO:0000313" key="2">
    <source>
        <dbReference type="EMBL" id="GAA95259.1"/>
    </source>
</evidence>
<gene>
    <name evidence="2" type="primary">Mo01915</name>
    <name evidence="2" type="ORF">E5Q_01915</name>
</gene>
<dbReference type="Proteomes" id="UP000009131">
    <property type="component" value="Unassembled WGS sequence"/>
</dbReference>
<keyword evidence="3" id="KW-1185">Reference proteome</keyword>
<organism evidence="2 3">
    <name type="scientific">Mixia osmundae (strain CBS 9802 / IAM 14324 / JCM 22182 / KY 12970)</name>
    <dbReference type="NCBI Taxonomy" id="764103"/>
    <lineage>
        <taxon>Eukaryota</taxon>
        <taxon>Fungi</taxon>
        <taxon>Dikarya</taxon>
        <taxon>Basidiomycota</taxon>
        <taxon>Pucciniomycotina</taxon>
        <taxon>Mixiomycetes</taxon>
        <taxon>Mixiales</taxon>
        <taxon>Mixiaceae</taxon>
        <taxon>Mixia</taxon>
    </lineage>
</organism>
<dbReference type="HOGENOM" id="CLU_368045_0_0_1"/>
<proteinExistence type="predicted"/>
<feature type="compositionally biased region" description="Polar residues" evidence="1">
    <location>
        <begin position="48"/>
        <end position="60"/>
    </location>
</feature>
<feature type="compositionally biased region" description="Polar residues" evidence="1">
    <location>
        <begin position="188"/>
        <end position="202"/>
    </location>
</feature>
<protein>
    <submittedName>
        <fullName evidence="2">Uncharacterized protein</fullName>
    </submittedName>
</protein>
<dbReference type="OrthoDB" id="2554322at2759"/>
<dbReference type="RefSeq" id="XP_014569875.1">
    <property type="nucleotide sequence ID" value="XM_014714389.1"/>
</dbReference>
<dbReference type="EMBL" id="BABT02000061">
    <property type="protein sequence ID" value="GAA95259.1"/>
    <property type="molecule type" value="Genomic_DNA"/>
</dbReference>
<dbReference type="InParanoid" id="G7DXE9"/>
<feature type="region of interest" description="Disordered" evidence="1">
    <location>
        <begin position="667"/>
        <end position="691"/>
    </location>
</feature>
<evidence type="ECO:0000313" key="3">
    <source>
        <dbReference type="Proteomes" id="UP000009131"/>
    </source>
</evidence>
<accession>G7DXE9</accession>
<feature type="compositionally biased region" description="Low complexity" evidence="1">
    <location>
        <begin position="34"/>
        <end position="47"/>
    </location>
</feature>
<feature type="region of interest" description="Disordered" evidence="1">
    <location>
        <begin position="93"/>
        <end position="203"/>
    </location>
</feature>
<feature type="compositionally biased region" description="Polar residues" evidence="1">
    <location>
        <begin position="315"/>
        <end position="336"/>
    </location>
</feature>
<evidence type="ECO:0000256" key="1">
    <source>
        <dbReference type="SAM" id="MobiDB-lite"/>
    </source>
</evidence>
<feature type="region of interest" description="Disordered" evidence="1">
    <location>
        <begin position="303"/>
        <end position="377"/>
    </location>
</feature>
<name>G7DXE9_MIXOS</name>
<feature type="region of interest" description="Disordered" evidence="1">
    <location>
        <begin position="32"/>
        <end position="60"/>
    </location>
</feature>
<sequence length="757" mass="82244">MTSTVTLTHGSSECWDDDFAFEEDAIPNNALAASTSSQLQRRSLSVSPVKTTSARSAESTNFKRNSFVTSVKGRTSHGGLVITQVELPERLSRSASNEHSIEENVSMEEVPDWGQDDTAHATGRLSKPTSRRPSTQSTRAARRVISDPKSPDSALDILAEREKASQRLAGLRPSPLDLSVPSRPPINQPTSATERPASQSQPGLFRRISRSASYVARRPRSLFVTSSSESAVTKQNIDDPGAIDAAKRPALAWQNTLDDMSSLALNRNSMSHASPNLNSVSPEADAEAKLEELRSSVLRAAVPLSQRETDASPPESGTSVTTPSSMTSLASGSSQIPHRPRKLRKKSRTASLQTAEEEANITRRGYRTSDSQHSEGSLAHSSALPLLSATDDAFDVEDAHLVTLSPVLPSFHPSLSGQPDSPKEDRRATAGNRISRSFSGLLGARSRQSHKQNGLDETGTALPPLRRGIDRTPDRLPLSDTELDAHEKAAQLSTYPPWARGARPHLNERAGSLDERHARQTSLGNLKIPSRIMSTQGQLTENLRLIRQFKVTIENLRLAQSEYDSILVEIIAIQVTSLKEAIERSAIWWDIAKMLILLSDGSDVDSESEEEVGNTDWLARYRLACQNAKAGTIKDLLGEIAGRLSTDQPKSSAERHRIVIDSLLASSSTASTPSSPFIPDGSPRQNRRASRMGVTGLKDLLKSMRVQGQDSAVSAAPAKKLDVTVNDIGRLLSIAQGTNMHCDETLVTLDKLRRSVH</sequence>
<reference evidence="2 3" key="1">
    <citation type="journal article" date="2011" name="J. Gen. Appl. Microbiol.">
        <title>Draft genome sequencing of the enigmatic basidiomycete Mixia osmundae.</title>
        <authorList>
            <person name="Nishida H."/>
            <person name="Nagatsuka Y."/>
            <person name="Sugiyama J."/>
        </authorList>
    </citation>
    <scope>NUCLEOTIDE SEQUENCE [LARGE SCALE GENOMIC DNA]</scope>
    <source>
        <strain evidence="3">CBS 9802 / IAM 14324 / JCM 22182 / KY 12970</strain>
    </source>
</reference>
<feature type="compositionally biased region" description="Acidic residues" evidence="1">
    <location>
        <begin position="105"/>
        <end position="115"/>
    </location>
</feature>
<feature type="compositionally biased region" description="Basic residues" evidence="1">
    <location>
        <begin position="338"/>
        <end position="348"/>
    </location>
</feature>
<feature type="region of interest" description="Disordered" evidence="1">
    <location>
        <begin position="407"/>
        <end position="473"/>
    </location>
</feature>
<comment type="caution">
    <text evidence="2">The sequence shown here is derived from an EMBL/GenBank/DDBJ whole genome shotgun (WGS) entry which is preliminary data.</text>
</comment>
<feature type="compositionally biased region" description="Polar residues" evidence="1">
    <location>
        <begin position="127"/>
        <end position="139"/>
    </location>
</feature>
<reference evidence="2 3" key="2">
    <citation type="journal article" date="2012" name="Open Biol.">
        <title>Characteristics of nucleosomes and linker DNA regions on the genome of the basidiomycete Mixia osmundae revealed by mono- and dinucleosome mapping.</title>
        <authorList>
            <person name="Nishida H."/>
            <person name="Kondo S."/>
            <person name="Matsumoto T."/>
            <person name="Suzuki Y."/>
            <person name="Yoshikawa H."/>
            <person name="Taylor T.D."/>
            <person name="Sugiyama J."/>
        </authorList>
    </citation>
    <scope>NUCLEOTIDE SEQUENCE [LARGE SCALE GENOMIC DNA]</scope>
    <source>
        <strain evidence="3">CBS 9802 / IAM 14324 / JCM 22182 / KY 12970</strain>
    </source>
</reference>
<dbReference type="AlphaFoldDB" id="G7DXE9"/>